<evidence type="ECO:0000313" key="5">
    <source>
        <dbReference type="EMBL" id="SHH91152.1"/>
    </source>
</evidence>
<dbReference type="Gene3D" id="3.40.50.2300">
    <property type="match status" value="2"/>
</dbReference>
<evidence type="ECO:0000313" key="6">
    <source>
        <dbReference type="Proteomes" id="UP000184447"/>
    </source>
</evidence>
<dbReference type="Proteomes" id="UP000184447">
    <property type="component" value="Unassembled WGS sequence"/>
</dbReference>
<dbReference type="InterPro" id="IPR025997">
    <property type="entry name" value="SBP_2_dom"/>
</dbReference>
<evidence type="ECO:0000256" key="1">
    <source>
        <dbReference type="ARBA" id="ARBA00004196"/>
    </source>
</evidence>
<reference evidence="5 6" key="1">
    <citation type="submission" date="2016-11" db="EMBL/GenBank/DDBJ databases">
        <authorList>
            <person name="Jaros S."/>
            <person name="Januszkiewicz K."/>
            <person name="Wedrychowicz H."/>
        </authorList>
    </citation>
    <scope>NUCLEOTIDE SEQUENCE [LARGE SCALE GENOMIC DNA]</scope>
    <source>
        <strain evidence="5 6">DSM 8605</strain>
    </source>
</reference>
<sequence length="345" mass="36519">MIKSKKLFAVAVSLLMGVTIIGGCGTNKANSNSTVGETNKAGETNEASEASTAKKKIAVIVKGTEHPYWQTVKKGAEAASEEFDVDMYFTGPAGGEADINGQVNLVETAINEKVDGIVLASCDENALVPITEKAADAGIPIVLIDSNTATDKYISYATTNNEQAAYEVGKKLGELTGGKGKVAIVSFTPGAGSAIAREGGFKKALEELYPDMEIVTTEYCDSDKVKALSITQNILTSTPDLTAIYATNEPSVVGVGRALKEKNNKDIIMVGFDSSDDIIPLLEEGYVKATAVQRPYQMGYLGVQAIADHYNGKAVEKNVDTGALIVTPENMETKESQEVLYPLGK</sequence>
<dbReference type="Pfam" id="PF13407">
    <property type="entry name" value="Peripla_BP_4"/>
    <property type="match status" value="1"/>
</dbReference>
<dbReference type="CDD" id="cd20008">
    <property type="entry name" value="PBP1_ABC_sugar_binding-like"/>
    <property type="match status" value="1"/>
</dbReference>
<dbReference type="GO" id="GO:0030313">
    <property type="term" value="C:cell envelope"/>
    <property type="evidence" value="ECO:0007669"/>
    <property type="project" value="UniProtKB-SubCell"/>
</dbReference>
<dbReference type="EMBL" id="FQXM01000020">
    <property type="protein sequence ID" value="SHH91152.1"/>
    <property type="molecule type" value="Genomic_DNA"/>
</dbReference>
<comment type="similarity">
    <text evidence="2">Belongs to the bacterial solute-binding protein 2 family.</text>
</comment>
<dbReference type="GO" id="GO:0030246">
    <property type="term" value="F:carbohydrate binding"/>
    <property type="evidence" value="ECO:0007669"/>
    <property type="project" value="UniProtKB-ARBA"/>
</dbReference>
<dbReference type="PANTHER" id="PTHR46847:SF1">
    <property type="entry name" value="D-ALLOSE-BINDING PERIPLASMIC PROTEIN-RELATED"/>
    <property type="match status" value="1"/>
</dbReference>
<dbReference type="RefSeq" id="WP_084133605.1">
    <property type="nucleotide sequence ID" value="NZ_FQXM01000020.1"/>
</dbReference>
<dbReference type="OrthoDB" id="9800520at2"/>
<keyword evidence="3" id="KW-0732">Signal</keyword>
<dbReference type="InterPro" id="IPR028082">
    <property type="entry name" value="Peripla_BP_I"/>
</dbReference>
<gene>
    <name evidence="5" type="ORF">SAMN02745207_03140</name>
</gene>
<accession>A0A1M5WUU6</accession>
<protein>
    <submittedName>
        <fullName evidence="5">Monosaccharide ABC transporter substrate-binding protein, CUT2 family (TC 3.A.1.2.-)</fullName>
    </submittedName>
</protein>
<evidence type="ECO:0000259" key="4">
    <source>
        <dbReference type="Pfam" id="PF13407"/>
    </source>
</evidence>
<dbReference type="SUPFAM" id="SSF53822">
    <property type="entry name" value="Periplasmic binding protein-like I"/>
    <property type="match status" value="1"/>
</dbReference>
<proteinExistence type="inferred from homology"/>
<evidence type="ECO:0000256" key="3">
    <source>
        <dbReference type="ARBA" id="ARBA00022729"/>
    </source>
</evidence>
<dbReference type="STRING" id="1121316.SAMN02745207_03140"/>
<feature type="domain" description="Periplasmic binding protein" evidence="4">
    <location>
        <begin position="57"/>
        <end position="313"/>
    </location>
</feature>
<name>A0A1M5WUU6_9CLOT</name>
<dbReference type="AlphaFoldDB" id="A0A1M5WUU6"/>
<keyword evidence="6" id="KW-1185">Reference proteome</keyword>
<dbReference type="PANTHER" id="PTHR46847">
    <property type="entry name" value="D-ALLOSE-BINDING PERIPLASMIC PROTEIN-RELATED"/>
    <property type="match status" value="1"/>
</dbReference>
<evidence type="ECO:0000256" key="2">
    <source>
        <dbReference type="ARBA" id="ARBA00007639"/>
    </source>
</evidence>
<dbReference type="PROSITE" id="PS51257">
    <property type="entry name" value="PROKAR_LIPOPROTEIN"/>
    <property type="match status" value="1"/>
</dbReference>
<comment type="subcellular location">
    <subcellularLocation>
        <location evidence="1">Cell envelope</location>
    </subcellularLocation>
</comment>
<organism evidence="5 6">
    <name type="scientific">Clostridium grantii DSM 8605</name>
    <dbReference type="NCBI Taxonomy" id="1121316"/>
    <lineage>
        <taxon>Bacteria</taxon>
        <taxon>Bacillati</taxon>
        <taxon>Bacillota</taxon>
        <taxon>Clostridia</taxon>
        <taxon>Eubacteriales</taxon>
        <taxon>Clostridiaceae</taxon>
        <taxon>Clostridium</taxon>
    </lineage>
</organism>